<feature type="chain" id="PRO_5039169082" evidence="1">
    <location>
        <begin position="18"/>
        <end position="192"/>
    </location>
</feature>
<dbReference type="InterPro" id="IPR036390">
    <property type="entry name" value="WH_DNA-bd_sf"/>
</dbReference>
<dbReference type="EMBL" id="BOPF01000009">
    <property type="protein sequence ID" value="GIJ46069.1"/>
    <property type="molecule type" value="Genomic_DNA"/>
</dbReference>
<dbReference type="SUPFAM" id="SSF46785">
    <property type="entry name" value="Winged helix' DNA-binding domain"/>
    <property type="match status" value="1"/>
</dbReference>
<protein>
    <submittedName>
        <fullName evidence="3">PadR family transcriptional regulator</fullName>
    </submittedName>
</protein>
<feature type="domain" description="Transcription regulator PadR N-terminal" evidence="2">
    <location>
        <begin position="6"/>
        <end position="81"/>
    </location>
</feature>
<accession>A0A8J3YIS4</accession>
<evidence type="ECO:0000259" key="2">
    <source>
        <dbReference type="Pfam" id="PF03551"/>
    </source>
</evidence>
<evidence type="ECO:0000313" key="3">
    <source>
        <dbReference type="EMBL" id="GIJ46069.1"/>
    </source>
</evidence>
<feature type="signal peptide" evidence="1">
    <location>
        <begin position="1"/>
        <end position="17"/>
    </location>
</feature>
<dbReference type="AlphaFoldDB" id="A0A8J3YIS4"/>
<dbReference type="InterPro" id="IPR036388">
    <property type="entry name" value="WH-like_DNA-bd_sf"/>
</dbReference>
<dbReference type="Gene3D" id="1.10.10.10">
    <property type="entry name" value="Winged helix-like DNA-binding domain superfamily/Winged helix DNA-binding domain"/>
    <property type="match status" value="1"/>
</dbReference>
<proteinExistence type="predicted"/>
<dbReference type="PANTHER" id="PTHR43252:SF7">
    <property type="entry name" value="TRANSCRIPTIONAL REGULATOR YQJI"/>
    <property type="match status" value="1"/>
</dbReference>
<keyword evidence="1" id="KW-0732">Signal</keyword>
<sequence>MVALTVLALLLTGPRHAYEMHVMIERTHKDFVTGLPRSIYHAAERLLTAGHIEVAGTARAGARPERTVYQLTDAGRLRLREWVRLLLAEPDPAAHLFVPALSFAGCLPPPEVAAALRARRDVLAHRESAARAALSTPIPRILLIEAEFEAHRLAAEIEWVERLVADLDSGGLHWSTDPASVADIESLIGEIE</sequence>
<dbReference type="Pfam" id="PF03551">
    <property type="entry name" value="PadR"/>
    <property type="match status" value="1"/>
</dbReference>
<gene>
    <name evidence="3" type="ORF">Val02_29550</name>
</gene>
<evidence type="ECO:0000313" key="4">
    <source>
        <dbReference type="Proteomes" id="UP000619260"/>
    </source>
</evidence>
<comment type="caution">
    <text evidence="3">The sequence shown here is derived from an EMBL/GenBank/DDBJ whole genome shotgun (WGS) entry which is preliminary data.</text>
</comment>
<organism evidence="3 4">
    <name type="scientific">Virgisporangium aliadipatigenens</name>
    <dbReference type="NCBI Taxonomy" id="741659"/>
    <lineage>
        <taxon>Bacteria</taxon>
        <taxon>Bacillati</taxon>
        <taxon>Actinomycetota</taxon>
        <taxon>Actinomycetes</taxon>
        <taxon>Micromonosporales</taxon>
        <taxon>Micromonosporaceae</taxon>
        <taxon>Virgisporangium</taxon>
    </lineage>
</organism>
<evidence type="ECO:0000256" key="1">
    <source>
        <dbReference type="SAM" id="SignalP"/>
    </source>
</evidence>
<dbReference type="InterPro" id="IPR005149">
    <property type="entry name" value="Tscrpt_reg_PadR_N"/>
</dbReference>
<reference evidence="3" key="1">
    <citation type="submission" date="2021-01" db="EMBL/GenBank/DDBJ databases">
        <title>Whole genome shotgun sequence of Virgisporangium aliadipatigenens NBRC 105644.</title>
        <authorList>
            <person name="Komaki H."/>
            <person name="Tamura T."/>
        </authorList>
    </citation>
    <scope>NUCLEOTIDE SEQUENCE</scope>
    <source>
        <strain evidence="3">NBRC 105644</strain>
    </source>
</reference>
<name>A0A8J3YIS4_9ACTN</name>
<keyword evidence="4" id="KW-1185">Reference proteome</keyword>
<dbReference type="Proteomes" id="UP000619260">
    <property type="component" value="Unassembled WGS sequence"/>
</dbReference>
<dbReference type="PANTHER" id="PTHR43252">
    <property type="entry name" value="TRANSCRIPTIONAL REGULATOR YQJI"/>
    <property type="match status" value="1"/>
</dbReference>